<dbReference type="RefSeq" id="WP_395806893.1">
    <property type="nucleotide sequence ID" value="NZ_CP043494.1"/>
</dbReference>
<keyword evidence="4" id="KW-1185">Reference proteome</keyword>
<feature type="region of interest" description="Disordered" evidence="1">
    <location>
        <begin position="260"/>
        <end position="319"/>
    </location>
</feature>
<organism evidence="3 4">
    <name type="scientific">Archangium minus</name>
    <dbReference type="NCBI Taxonomy" id="83450"/>
    <lineage>
        <taxon>Bacteria</taxon>
        <taxon>Pseudomonadati</taxon>
        <taxon>Myxococcota</taxon>
        <taxon>Myxococcia</taxon>
        <taxon>Myxococcales</taxon>
        <taxon>Cystobacterineae</taxon>
        <taxon>Archangiaceae</taxon>
        <taxon>Archangium</taxon>
    </lineage>
</organism>
<accession>A0ABY9X1J0</accession>
<name>A0ABY9X1J0_9BACT</name>
<evidence type="ECO:0000313" key="4">
    <source>
        <dbReference type="Proteomes" id="UP001611383"/>
    </source>
</evidence>
<feature type="compositionally biased region" description="Low complexity" evidence="1">
    <location>
        <begin position="303"/>
        <end position="313"/>
    </location>
</feature>
<dbReference type="InterPro" id="IPR049251">
    <property type="entry name" value="DUF6884"/>
</dbReference>
<feature type="compositionally biased region" description="Low complexity" evidence="1">
    <location>
        <begin position="451"/>
        <end position="465"/>
    </location>
</feature>
<evidence type="ECO:0000313" key="3">
    <source>
        <dbReference type="EMBL" id="WNG49214.1"/>
    </source>
</evidence>
<feature type="region of interest" description="Disordered" evidence="1">
    <location>
        <begin position="412"/>
        <end position="465"/>
    </location>
</feature>
<feature type="domain" description="DUF6884" evidence="2">
    <location>
        <begin position="8"/>
        <end position="140"/>
    </location>
</feature>
<gene>
    <name evidence="3" type="ORF">F0U60_37675</name>
</gene>
<sequence>MTRSPRRIALVGCGKSKLEQPAPARELYTGPLFRAALEVAEAEFGADVWILSAKHGLVDLEEDVEPYDLALGDMGSEAQDAWARDVIRNLWDDDDGSPAHLTVYAGSAYVEALRAHLPITWTLDDPMKGLSQGERLAWLSARRAALTVNPAATSSAASLSSAAPSGPAPVEHSMIATANRLTDEQRQESFLMALERERALKELPELRARLLAALEMQEAGWRAEHTRLMHAAITGERSQGAQQSELPLAAPALAALVQASASVVSPDKDKQPPPEPPKGKRRSRSRKKPAAETGEKRVESAESARTATESSATVSQVAAEDDLVPAPRVPCCTCTHSIADHKLGKGRCERCKCRRFKPVAVATPEQSSTADSTPCECDGCGKTFKASELAPLGPEDARGYYCAGCKAEVEEMDDEALATPEPEPSDSLTQADAEPPASPAKSKRSRTKVKASSPPAEPAQAELLPATMPVTAEPGTWRVDLPEWCEGRIVLLWLVNEATGERRAASWWPSTNALKCGHHLSGKLEGATLATHLELEAWWKANLESVVAPLEQACRDGKVPGLKVYGPEPSADGPYRYALSNGWVLEVWDTGEARVAAYFVGPTERADTQWRSGPFHLNGELLVASAVADITWSADNEEVVREAESFIARGFVTELRRAASA</sequence>
<feature type="compositionally biased region" description="Basic and acidic residues" evidence="1">
    <location>
        <begin position="289"/>
        <end position="302"/>
    </location>
</feature>
<dbReference type="Proteomes" id="UP001611383">
    <property type="component" value="Chromosome"/>
</dbReference>
<proteinExistence type="predicted"/>
<dbReference type="Pfam" id="PF21818">
    <property type="entry name" value="DUF6884"/>
    <property type="match status" value="1"/>
</dbReference>
<evidence type="ECO:0000256" key="1">
    <source>
        <dbReference type="SAM" id="MobiDB-lite"/>
    </source>
</evidence>
<feature type="compositionally biased region" description="Basic residues" evidence="1">
    <location>
        <begin position="279"/>
        <end position="288"/>
    </location>
</feature>
<protein>
    <recommendedName>
        <fullName evidence="2">DUF6884 domain-containing protein</fullName>
    </recommendedName>
</protein>
<evidence type="ECO:0000259" key="2">
    <source>
        <dbReference type="Pfam" id="PF21818"/>
    </source>
</evidence>
<reference evidence="3 4" key="1">
    <citation type="submission" date="2019-08" db="EMBL/GenBank/DDBJ databases">
        <title>Archangium and Cystobacter genomes.</title>
        <authorList>
            <person name="Chen I.-C.K."/>
            <person name="Wielgoss S."/>
        </authorList>
    </citation>
    <scope>NUCLEOTIDE SEQUENCE [LARGE SCALE GENOMIC DNA]</scope>
    <source>
        <strain evidence="3 4">Cbm 6</strain>
    </source>
</reference>
<dbReference type="EMBL" id="CP043494">
    <property type="protein sequence ID" value="WNG49214.1"/>
    <property type="molecule type" value="Genomic_DNA"/>
</dbReference>